<dbReference type="GO" id="GO:0003676">
    <property type="term" value="F:nucleic acid binding"/>
    <property type="evidence" value="ECO:0007669"/>
    <property type="project" value="InterPro"/>
</dbReference>
<feature type="domain" description="CCHC-type" evidence="3">
    <location>
        <begin position="327"/>
        <end position="342"/>
    </location>
</feature>
<dbReference type="SMART" id="SM00343">
    <property type="entry name" value="ZnF_C2HC"/>
    <property type="match status" value="2"/>
</dbReference>
<sequence length="424" mass="44300">MLNARLAGLEDRLLPEPRRRPPLAADGRVEGDGPPASLPKARQGAKKKGPTTREPLPTTSGTGALDRASTSAAAPGEAPSTDGLPPKAPPKKKRSRKRKQPSLAAKEAAQAGGNSAPTPAAEATWATVVARGAKKKTAKGPNNTAPPERKRKLRAPKTAAVTLTLAPGAEESGVTYAAVLTQAKNRIKLAELGIRDIKFRKAATGARMLEVGGEAASEKADSLATKLREVLGPELVRVARPVKRAELRVTGLDDSATVAEVVEAVAREGGCVADNIRPGRLVFGPRGDGSLWLSVPVAAAKKVTDAGRVRVGWTSARVVLLPSRPTRCFRCLETGHMGVTCPCEVDRSKLCFRCGKPDHRARDCSADPNCPVCEAAKKPAGHSVGGNGCVAAGQKPAHGGRGAPNRRPRRTNKKAGVEQMDTSS</sequence>
<feature type="region of interest" description="Disordered" evidence="2">
    <location>
        <begin position="379"/>
        <end position="424"/>
    </location>
</feature>
<feature type="region of interest" description="Disordered" evidence="2">
    <location>
        <begin position="1"/>
        <end position="120"/>
    </location>
</feature>
<evidence type="ECO:0000313" key="5">
    <source>
        <dbReference type="Proteomes" id="UP000053268"/>
    </source>
</evidence>
<dbReference type="PROSITE" id="PS50158">
    <property type="entry name" value="ZF_CCHC"/>
    <property type="match status" value="2"/>
</dbReference>
<dbReference type="InterPro" id="IPR036875">
    <property type="entry name" value="Znf_CCHC_sf"/>
</dbReference>
<keyword evidence="1" id="KW-0479">Metal-binding</keyword>
<feature type="compositionally biased region" description="Basic and acidic residues" evidence="2">
    <location>
        <begin position="8"/>
        <end position="19"/>
    </location>
</feature>
<dbReference type="SUPFAM" id="SSF57756">
    <property type="entry name" value="Retrovirus zinc finger-like domains"/>
    <property type="match status" value="1"/>
</dbReference>
<feature type="region of interest" description="Disordered" evidence="2">
    <location>
        <begin position="132"/>
        <end position="157"/>
    </location>
</feature>
<feature type="domain" description="CCHC-type" evidence="3">
    <location>
        <begin position="351"/>
        <end position="364"/>
    </location>
</feature>
<keyword evidence="1" id="KW-0863">Zinc-finger</keyword>
<evidence type="ECO:0000256" key="2">
    <source>
        <dbReference type="SAM" id="MobiDB-lite"/>
    </source>
</evidence>
<evidence type="ECO:0000313" key="4">
    <source>
        <dbReference type="EMBL" id="KPJ00920.1"/>
    </source>
</evidence>
<dbReference type="Gene3D" id="4.10.60.10">
    <property type="entry name" value="Zinc finger, CCHC-type"/>
    <property type="match status" value="1"/>
</dbReference>
<organism evidence="4 5">
    <name type="scientific">Papilio xuthus</name>
    <name type="common">Asian swallowtail butterfly</name>
    <dbReference type="NCBI Taxonomy" id="66420"/>
    <lineage>
        <taxon>Eukaryota</taxon>
        <taxon>Metazoa</taxon>
        <taxon>Ecdysozoa</taxon>
        <taxon>Arthropoda</taxon>
        <taxon>Hexapoda</taxon>
        <taxon>Insecta</taxon>
        <taxon>Pterygota</taxon>
        <taxon>Neoptera</taxon>
        <taxon>Endopterygota</taxon>
        <taxon>Lepidoptera</taxon>
        <taxon>Glossata</taxon>
        <taxon>Ditrysia</taxon>
        <taxon>Papilionoidea</taxon>
        <taxon>Papilionidae</taxon>
        <taxon>Papilioninae</taxon>
        <taxon>Papilio</taxon>
    </lineage>
</organism>
<feature type="compositionally biased region" description="Basic residues" evidence="2">
    <location>
        <begin position="404"/>
        <end position="413"/>
    </location>
</feature>
<dbReference type="EMBL" id="KQ459449">
    <property type="protein sequence ID" value="KPJ00920.1"/>
    <property type="molecule type" value="Genomic_DNA"/>
</dbReference>
<evidence type="ECO:0000256" key="1">
    <source>
        <dbReference type="PROSITE-ProRule" id="PRU00047"/>
    </source>
</evidence>
<dbReference type="Pfam" id="PF00098">
    <property type="entry name" value="zf-CCHC"/>
    <property type="match status" value="1"/>
</dbReference>
<reference evidence="4 5" key="1">
    <citation type="journal article" date="2015" name="Nat. Commun.">
        <title>Outbred genome sequencing and CRISPR/Cas9 gene editing in butterflies.</title>
        <authorList>
            <person name="Li X."/>
            <person name="Fan D."/>
            <person name="Zhang W."/>
            <person name="Liu G."/>
            <person name="Zhang L."/>
            <person name="Zhao L."/>
            <person name="Fang X."/>
            <person name="Chen L."/>
            <person name="Dong Y."/>
            <person name="Chen Y."/>
            <person name="Ding Y."/>
            <person name="Zhao R."/>
            <person name="Feng M."/>
            <person name="Zhu Y."/>
            <person name="Feng Y."/>
            <person name="Jiang X."/>
            <person name="Zhu D."/>
            <person name="Xiang H."/>
            <person name="Feng X."/>
            <person name="Li S."/>
            <person name="Wang J."/>
            <person name="Zhang G."/>
            <person name="Kronforst M.R."/>
            <person name="Wang W."/>
        </authorList>
    </citation>
    <scope>NUCLEOTIDE SEQUENCE [LARGE SCALE GENOMIC DNA]</scope>
    <source>
        <strain evidence="4">Ya'a_city_454_Px</strain>
        <tissue evidence="4">Whole body</tissue>
    </source>
</reference>
<dbReference type="STRING" id="66420.A0A0N1IB82"/>
<proteinExistence type="predicted"/>
<evidence type="ECO:0000259" key="3">
    <source>
        <dbReference type="PROSITE" id="PS50158"/>
    </source>
</evidence>
<protein>
    <recommendedName>
        <fullName evidence="3">CCHC-type domain-containing protein</fullName>
    </recommendedName>
</protein>
<name>A0A0N1IB82_PAPXU</name>
<dbReference type="Proteomes" id="UP000053268">
    <property type="component" value="Unassembled WGS sequence"/>
</dbReference>
<dbReference type="GO" id="GO:0008270">
    <property type="term" value="F:zinc ion binding"/>
    <property type="evidence" value="ECO:0007669"/>
    <property type="project" value="UniProtKB-KW"/>
</dbReference>
<dbReference type="InterPro" id="IPR001878">
    <property type="entry name" value="Znf_CCHC"/>
</dbReference>
<feature type="compositionally biased region" description="Basic residues" evidence="2">
    <location>
        <begin position="89"/>
        <end position="100"/>
    </location>
</feature>
<dbReference type="AlphaFoldDB" id="A0A0N1IB82"/>
<keyword evidence="5" id="KW-1185">Reference proteome</keyword>
<accession>A0A0N1IB82</accession>
<feature type="compositionally biased region" description="Polar residues" evidence="2">
    <location>
        <begin position="57"/>
        <end position="72"/>
    </location>
</feature>
<keyword evidence="1" id="KW-0862">Zinc</keyword>
<gene>
    <name evidence="4" type="ORF">RR46_01399</name>
</gene>